<comment type="caution">
    <text evidence="4">The sequence shown here is derived from an EMBL/GenBank/DDBJ whole genome shotgun (WGS) entry which is preliminary data.</text>
</comment>
<keyword evidence="5" id="KW-1185">Reference proteome</keyword>
<dbReference type="Pfam" id="PF01255">
    <property type="entry name" value="Prenyltransf"/>
    <property type="match status" value="1"/>
</dbReference>
<feature type="active site" description="Proton acceptor" evidence="2">
    <location>
        <position position="78"/>
    </location>
</feature>
<gene>
    <name evidence="4" type="primary">uppS</name>
    <name evidence="4" type="ORF">DJ021_15550</name>
</gene>
<evidence type="ECO:0000256" key="3">
    <source>
        <dbReference type="SAM" id="MobiDB-lite"/>
    </source>
</evidence>
<keyword evidence="1 2" id="KW-0808">Transferase</keyword>
<evidence type="ECO:0000256" key="2">
    <source>
        <dbReference type="HAMAP-Rule" id="MF_01139"/>
    </source>
</evidence>
<dbReference type="GO" id="GO:0008834">
    <property type="term" value="F:ditrans,polycis-undecaprenyl-diphosphate synthase [(2E,6E)-farnesyl-diphosphate specific] activity"/>
    <property type="evidence" value="ECO:0007669"/>
    <property type="project" value="TreeGrafter"/>
</dbReference>
<comment type="function">
    <text evidence="2">Catalyzes the condensation of isopentenyl diphosphate (IPP) with allylic pyrophosphates generating different type of terpenoids.</text>
</comment>
<evidence type="ECO:0000256" key="1">
    <source>
        <dbReference type="ARBA" id="ARBA00022679"/>
    </source>
</evidence>
<dbReference type="FunFam" id="3.40.1180.10:FF:000001">
    <property type="entry name" value="(2E,6E)-farnesyl-diphosphate-specific ditrans,polycis-undecaprenyl-diphosphate synthase"/>
    <property type="match status" value="1"/>
</dbReference>
<sequence>MAAEENSPSAGAQGRSAEAPPPLHVAVVMDGNGRWAKRRGLPRSLGHRAGVEALKRTVSAAPDLNIRWLTVFGFSTENWSRPAAEVAELMALPKRYFESDIARLEREGVRVRVIGRREGLSPELVKLVEDAQARTAHNDRFFLNIAFNYGGQADIADAARRFAEDVAAGRARPEELTEQLFASHLATADSPAPDVIIRPSGEQRLSNFLLWEAAYAELVFQDVLWPDYGAEHLKAALQVFAGRDRRYGAVVADDVLAAG</sequence>
<feature type="active site" evidence="2">
    <location>
        <position position="30"/>
    </location>
</feature>
<protein>
    <recommendedName>
        <fullName evidence="2">Isoprenyl transferase</fullName>
        <ecNumber evidence="2">2.5.1.-</ecNumber>
    </recommendedName>
</protein>
<dbReference type="EC" id="2.5.1.-" evidence="2"/>
<feature type="binding site" evidence="2">
    <location>
        <position position="43"/>
    </location>
    <ligand>
        <name>substrate</name>
    </ligand>
</feature>
<dbReference type="Proteomes" id="UP000249842">
    <property type="component" value="Unassembled WGS sequence"/>
</dbReference>
<feature type="binding site" evidence="2">
    <location>
        <begin position="31"/>
        <end position="34"/>
    </location>
    <ligand>
        <name>substrate</name>
    </ligand>
</feature>
<feature type="region of interest" description="Disordered" evidence="3">
    <location>
        <begin position="1"/>
        <end position="21"/>
    </location>
</feature>
<proteinExistence type="inferred from homology"/>
<feature type="binding site" evidence="2">
    <location>
        <position position="35"/>
    </location>
    <ligand>
        <name>substrate</name>
    </ligand>
</feature>
<dbReference type="InterPro" id="IPR001441">
    <property type="entry name" value="UPP_synth-like"/>
</dbReference>
<keyword evidence="2" id="KW-0460">Magnesium</keyword>
<reference evidence="5" key="1">
    <citation type="submission" date="2018-05" db="EMBL/GenBank/DDBJ databases">
        <authorList>
            <person name="Li X."/>
        </authorList>
    </citation>
    <scope>NUCLEOTIDE SEQUENCE [LARGE SCALE GENOMIC DNA]</scope>
    <source>
        <strain evidence="5">HKS-05</strain>
    </source>
</reference>
<comment type="cofactor">
    <cofactor evidence="2">
        <name>Mg(2+)</name>
        <dbReference type="ChEBI" id="CHEBI:18420"/>
    </cofactor>
    <text evidence="2">Binds 2 magnesium ions per subunit.</text>
</comment>
<feature type="binding site" evidence="2">
    <location>
        <position position="81"/>
    </location>
    <ligand>
        <name>substrate</name>
    </ligand>
</feature>
<dbReference type="RefSeq" id="WP_111458413.1">
    <property type="nucleotide sequence ID" value="NZ_QFYP01000001.1"/>
</dbReference>
<dbReference type="PROSITE" id="PS01066">
    <property type="entry name" value="UPP_SYNTHASE"/>
    <property type="match status" value="1"/>
</dbReference>
<dbReference type="OrthoDB" id="4191603at2"/>
<name>A0A328B409_9CAUL</name>
<dbReference type="CDD" id="cd00475">
    <property type="entry name" value="Cis_IPPS"/>
    <property type="match status" value="1"/>
</dbReference>
<evidence type="ECO:0000313" key="5">
    <source>
        <dbReference type="Proteomes" id="UP000249842"/>
    </source>
</evidence>
<evidence type="ECO:0000313" key="4">
    <source>
        <dbReference type="EMBL" id="RAK61121.1"/>
    </source>
</evidence>
<dbReference type="GO" id="GO:0005829">
    <property type="term" value="C:cytosol"/>
    <property type="evidence" value="ECO:0007669"/>
    <property type="project" value="TreeGrafter"/>
</dbReference>
<dbReference type="NCBIfam" id="TIGR00055">
    <property type="entry name" value="uppS"/>
    <property type="match status" value="1"/>
</dbReference>
<dbReference type="Gene3D" id="3.40.1180.10">
    <property type="entry name" value="Decaprenyl diphosphate synthase-like"/>
    <property type="match status" value="1"/>
</dbReference>
<dbReference type="InterPro" id="IPR036424">
    <property type="entry name" value="UPP_synth-like_sf"/>
</dbReference>
<dbReference type="AlphaFoldDB" id="A0A328B409"/>
<dbReference type="SUPFAM" id="SSF64005">
    <property type="entry name" value="Undecaprenyl diphosphate synthase"/>
    <property type="match status" value="1"/>
</dbReference>
<dbReference type="PANTHER" id="PTHR10291:SF0">
    <property type="entry name" value="DEHYDRODOLICHYL DIPHOSPHATE SYNTHASE 2"/>
    <property type="match status" value="1"/>
</dbReference>
<dbReference type="HAMAP" id="MF_01139">
    <property type="entry name" value="ISPT"/>
    <property type="match status" value="1"/>
</dbReference>
<organism evidence="4 5">
    <name type="scientific">Phenylobacterium hankyongense</name>
    <dbReference type="NCBI Taxonomy" id="1813876"/>
    <lineage>
        <taxon>Bacteria</taxon>
        <taxon>Pseudomonadati</taxon>
        <taxon>Pseudomonadota</taxon>
        <taxon>Alphaproteobacteria</taxon>
        <taxon>Caulobacterales</taxon>
        <taxon>Caulobacteraceae</taxon>
        <taxon>Phenylobacterium</taxon>
    </lineage>
</organism>
<comment type="similarity">
    <text evidence="2">Belongs to the UPP synthase family.</text>
</comment>
<feature type="binding site" evidence="2">
    <location>
        <position position="198"/>
    </location>
    <ligand>
        <name>substrate</name>
    </ligand>
</feature>
<feature type="binding site" evidence="2">
    <location>
        <position position="217"/>
    </location>
    <ligand>
        <name>Mg(2+)</name>
        <dbReference type="ChEBI" id="CHEBI:18420"/>
    </ligand>
</feature>
<feature type="compositionally biased region" description="Polar residues" evidence="3">
    <location>
        <begin position="1"/>
        <end position="10"/>
    </location>
</feature>
<keyword evidence="2" id="KW-0479">Metal-binding</keyword>
<comment type="subunit">
    <text evidence="2">Homodimer.</text>
</comment>
<feature type="binding site" evidence="2">
    <location>
        <position position="30"/>
    </location>
    <ligand>
        <name>Mg(2+)</name>
        <dbReference type="ChEBI" id="CHEBI:18420"/>
    </ligand>
</feature>
<dbReference type="EMBL" id="QFYP01000001">
    <property type="protein sequence ID" value="RAK61121.1"/>
    <property type="molecule type" value="Genomic_DNA"/>
</dbReference>
<accession>A0A328B409</accession>
<dbReference type="GO" id="GO:0016094">
    <property type="term" value="P:polyprenol biosynthetic process"/>
    <property type="evidence" value="ECO:0007669"/>
    <property type="project" value="TreeGrafter"/>
</dbReference>
<feature type="binding site" evidence="2">
    <location>
        <begin position="75"/>
        <end position="77"/>
    </location>
    <ligand>
        <name>substrate</name>
    </ligand>
</feature>
<dbReference type="InterPro" id="IPR018520">
    <property type="entry name" value="UPP_synth-like_CS"/>
</dbReference>
<feature type="binding site" evidence="2">
    <location>
        <position position="47"/>
    </location>
    <ligand>
        <name>substrate</name>
    </ligand>
</feature>
<feature type="binding site" evidence="2">
    <location>
        <begin position="204"/>
        <end position="206"/>
    </location>
    <ligand>
        <name>substrate</name>
    </ligand>
</feature>
<dbReference type="PANTHER" id="PTHR10291">
    <property type="entry name" value="DEHYDRODOLICHYL DIPHOSPHATE SYNTHASE FAMILY MEMBER"/>
    <property type="match status" value="1"/>
</dbReference>
<dbReference type="GO" id="GO:0000287">
    <property type="term" value="F:magnesium ion binding"/>
    <property type="evidence" value="ECO:0007669"/>
    <property type="project" value="UniProtKB-UniRule"/>
</dbReference>
<feature type="binding site" evidence="2">
    <location>
        <position position="79"/>
    </location>
    <ligand>
        <name>substrate</name>
    </ligand>
</feature>